<keyword evidence="9" id="KW-1185">Reference proteome</keyword>
<feature type="transmembrane region" description="Helical" evidence="7">
    <location>
        <begin position="306"/>
        <end position="325"/>
    </location>
</feature>
<dbReference type="Proteomes" id="UP001165085">
    <property type="component" value="Unassembled WGS sequence"/>
</dbReference>
<dbReference type="AlphaFoldDB" id="A0A9W7B2I0"/>
<comment type="subcellular location">
    <subcellularLocation>
        <location evidence="1">Membrane</location>
        <topology evidence="1">Multi-pass membrane protein</topology>
    </subcellularLocation>
</comment>
<feature type="region of interest" description="Disordered" evidence="6">
    <location>
        <begin position="1"/>
        <end position="50"/>
    </location>
</feature>
<dbReference type="OrthoDB" id="10356722at2759"/>
<comment type="caution">
    <text evidence="8">The sequence shown here is derived from an EMBL/GenBank/DDBJ whole genome shotgun (WGS) entry which is preliminary data.</text>
</comment>
<evidence type="ECO:0000256" key="5">
    <source>
        <dbReference type="ARBA" id="ARBA00023136"/>
    </source>
</evidence>
<evidence type="ECO:0000256" key="6">
    <source>
        <dbReference type="SAM" id="MobiDB-lite"/>
    </source>
</evidence>
<feature type="transmembrane region" description="Helical" evidence="7">
    <location>
        <begin position="346"/>
        <end position="367"/>
    </location>
</feature>
<keyword evidence="3 7" id="KW-0812">Transmembrane</keyword>
<dbReference type="InterPro" id="IPR018629">
    <property type="entry name" value="XK-rel"/>
</dbReference>
<name>A0A9W7B2I0_9STRA</name>
<evidence type="ECO:0000256" key="1">
    <source>
        <dbReference type="ARBA" id="ARBA00004141"/>
    </source>
</evidence>
<reference evidence="9" key="1">
    <citation type="journal article" date="2023" name="Commun. Biol.">
        <title>Genome analysis of Parmales, the sister group of diatoms, reveals the evolutionary specialization of diatoms from phago-mixotrophs to photoautotrophs.</title>
        <authorList>
            <person name="Ban H."/>
            <person name="Sato S."/>
            <person name="Yoshikawa S."/>
            <person name="Yamada K."/>
            <person name="Nakamura Y."/>
            <person name="Ichinomiya M."/>
            <person name="Sato N."/>
            <person name="Blanc-Mathieu R."/>
            <person name="Endo H."/>
            <person name="Kuwata A."/>
            <person name="Ogata H."/>
        </authorList>
    </citation>
    <scope>NUCLEOTIDE SEQUENCE [LARGE SCALE GENOMIC DNA]</scope>
    <source>
        <strain evidence="9">NIES 3701</strain>
    </source>
</reference>
<proteinExistence type="inferred from homology"/>
<dbReference type="Pfam" id="PF09815">
    <property type="entry name" value="XK-related"/>
    <property type="match status" value="1"/>
</dbReference>
<feature type="transmembrane region" description="Helical" evidence="7">
    <location>
        <begin position="101"/>
        <end position="122"/>
    </location>
</feature>
<organism evidence="8 9">
    <name type="scientific">Triparma strigata</name>
    <dbReference type="NCBI Taxonomy" id="1606541"/>
    <lineage>
        <taxon>Eukaryota</taxon>
        <taxon>Sar</taxon>
        <taxon>Stramenopiles</taxon>
        <taxon>Ochrophyta</taxon>
        <taxon>Bolidophyceae</taxon>
        <taxon>Parmales</taxon>
        <taxon>Triparmaceae</taxon>
        <taxon>Triparma</taxon>
    </lineage>
</organism>
<sequence>MNTAQVKPDPTGLTDRTESPTVTKTETERSSPAPNAAQVCPEESSPNGRRRSSFSLIAIGDLFTHKAYANSCLYVGAFLSFADMVSDVSVISMFFETGQTTFAYVTIACITTCLSLQILVVFHNYKKVGKRRLLRELFYVVTCTKPGIDAYRVAKEIPQPVNALVSPSSELTFCRSMELFSESIPGAILQSYAILVGKDQGLSLILSLASSVLSGSFISAAIAYEKDTDKNCRGHSPQFYGYIPEGFRSTLTITLLMWVMSACQMTGKSFACALCAIESRTTLGIFLVAEFAAYCVYKTFRGDYLYWTPVYGPAHYAISFLARMIPKFTVDFTACLHFRHPYELGGFYFMFTLATTPLICLFFGSRYNAYAETDEGKESLHFIFAPTTVYGIIGGLVAIQFFTFQLFLASINKDYVKTFYSTQTGPQMIQDLFYNGKDDRQKIECLTINTAYWKPIEGDVKAWIRSKLQEWQESQPEWWGDRFKLLVPKSWLNQEERTSVRESMSEEGSALYK</sequence>
<comment type="similarity">
    <text evidence="2">Belongs to the XK family.</text>
</comment>
<feature type="transmembrane region" description="Helical" evidence="7">
    <location>
        <begin position="72"/>
        <end position="95"/>
    </location>
</feature>
<evidence type="ECO:0000256" key="3">
    <source>
        <dbReference type="ARBA" id="ARBA00022692"/>
    </source>
</evidence>
<evidence type="ECO:0000256" key="4">
    <source>
        <dbReference type="ARBA" id="ARBA00022989"/>
    </source>
</evidence>
<evidence type="ECO:0000313" key="8">
    <source>
        <dbReference type="EMBL" id="GMH82709.1"/>
    </source>
</evidence>
<keyword evidence="5 7" id="KW-0472">Membrane</keyword>
<feature type="transmembrane region" description="Helical" evidence="7">
    <location>
        <begin position="202"/>
        <end position="224"/>
    </location>
</feature>
<evidence type="ECO:0000256" key="2">
    <source>
        <dbReference type="ARBA" id="ARBA00008789"/>
    </source>
</evidence>
<feature type="transmembrane region" description="Helical" evidence="7">
    <location>
        <begin position="387"/>
        <end position="408"/>
    </location>
</feature>
<gene>
    <name evidence="8" type="ORF">TrST_g3587</name>
</gene>
<accession>A0A9W7B2I0</accession>
<evidence type="ECO:0000256" key="7">
    <source>
        <dbReference type="SAM" id="Phobius"/>
    </source>
</evidence>
<protein>
    <submittedName>
        <fullName evidence="8">Uncharacterized protein</fullName>
    </submittedName>
</protein>
<feature type="transmembrane region" description="Helical" evidence="7">
    <location>
        <begin position="239"/>
        <end position="260"/>
    </location>
</feature>
<dbReference type="EMBL" id="BRXY01000272">
    <property type="protein sequence ID" value="GMH82709.1"/>
    <property type="molecule type" value="Genomic_DNA"/>
</dbReference>
<dbReference type="GO" id="GO:0005886">
    <property type="term" value="C:plasma membrane"/>
    <property type="evidence" value="ECO:0007669"/>
    <property type="project" value="UniProtKB-ARBA"/>
</dbReference>
<evidence type="ECO:0000313" key="9">
    <source>
        <dbReference type="Proteomes" id="UP001165085"/>
    </source>
</evidence>
<keyword evidence="4 7" id="KW-1133">Transmembrane helix</keyword>